<dbReference type="PROSITE" id="PS50928">
    <property type="entry name" value="ABC_TM1"/>
    <property type="match status" value="1"/>
</dbReference>
<accession>A0A1E8GK74</accession>
<keyword evidence="6" id="KW-0029">Amino-acid transport</keyword>
<dbReference type="InterPro" id="IPR010065">
    <property type="entry name" value="AA_ABC_transptr_permease_3TM"/>
</dbReference>
<dbReference type="OrthoDB" id="9787841at2"/>
<comment type="similarity">
    <text evidence="2">Belongs to the binding-protein-dependent transport system permease family. HisMQ subfamily.</text>
</comment>
<dbReference type="AlphaFoldDB" id="A0A1E8GK74"/>
<evidence type="ECO:0000256" key="5">
    <source>
        <dbReference type="ARBA" id="ARBA00022692"/>
    </source>
</evidence>
<protein>
    <submittedName>
        <fullName evidence="11">Glutamine ABC transporter permease</fullName>
    </submittedName>
</protein>
<dbReference type="GO" id="GO:0043190">
    <property type="term" value="C:ATP-binding cassette (ABC) transporter complex"/>
    <property type="evidence" value="ECO:0007669"/>
    <property type="project" value="InterPro"/>
</dbReference>
<evidence type="ECO:0000256" key="6">
    <source>
        <dbReference type="ARBA" id="ARBA00022970"/>
    </source>
</evidence>
<feature type="transmembrane region" description="Helical" evidence="9">
    <location>
        <begin position="88"/>
        <end position="109"/>
    </location>
</feature>
<evidence type="ECO:0000256" key="7">
    <source>
        <dbReference type="ARBA" id="ARBA00022989"/>
    </source>
</evidence>
<comment type="subcellular location">
    <subcellularLocation>
        <location evidence="1 9">Cell membrane</location>
        <topology evidence="1 9">Multi-pass membrane protein</topology>
    </subcellularLocation>
</comment>
<evidence type="ECO:0000256" key="9">
    <source>
        <dbReference type="RuleBase" id="RU363032"/>
    </source>
</evidence>
<keyword evidence="5 9" id="KW-0812">Transmembrane</keyword>
<dbReference type="CDD" id="cd06261">
    <property type="entry name" value="TM_PBP2"/>
    <property type="match status" value="1"/>
</dbReference>
<sequence>MSPYALERWQALFSDFGIFGKAFLFTLGIAVCALILALTLGVIFGTMSSSKNKVLRGISLVYVEVYQNIPLLIQFVVVYYGFPILNQHLMLSAFWTAVLCVGLYHGAYISEVIRSGIQAVPRGQLEAAESQGFTYTEAMQLIILPQAVRMIIPPLTNQVVNLIKNTSTIALIGGADLIFTAKSWSSGNLSYIPAFVAAGALYFILCFPIASYGRHIEEKNKNSYSI</sequence>
<dbReference type="PANTHER" id="PTHR30614:SF20">
    <property type="entry name" value="GLUTAMINE TRANSPORT SYSTEM PERMEASE PROTEIN GLNP"/>
    <property type="match status" value="1"/>
</dbReference>
<dbReference type="PANTHER" id="PTHR30614">
    <property type="entry name" value="MEMBRANE COMPONENT OF AMINO ACID ABC TRANSPORTER"/>
    <property type="match status" value="1"/>
</dbReference>
<feature type="domain" description="ABC transmembrane type-1" evidence="10">
    <location>
        <begin position="23"/>
        <end position="213"/>
    </location>
</feature>
<feature type="transmembrane region" description="Helical" evidence="9">
    <location>
        <begin position="22"/>
        <end position="44"/>
    </location>
</feature>
<organism evidence="11 12">
    <name type="scientific">Floricoccus tropicus</name>
    <dbReference type="NCBI Taxonomy" id="1859473"/>
    <lineage>
        <taxon>Bacteria</taxon>
        <taxon>Bacillati</taxon>
        <taxon>Bacillota</taxon>
        <taxon>Bacilli</taxon>
        <taxon>Lactobacillales</taxon>
        <taxon>Streptococcaceae</taxon>
        <taxon>Floricoccus</taxon>
    </lineage>
</organism>
<feature type="transmembrane region" description="Helical" evidence="9">
    <location>
        <begin position="159"/>
        <end position="179"/>
    </location>
</feature>
<dbReference type="Pfam" id="PF00528">
    <property type="entry name" value="BPD_transp_1"/>
    <property type="match status" value="1"/>
</dbReference>
<keyword evidence="8 9" id="KW-0472">Membrane</keyword>
<dbReference type="InterPro" id="IPR043429">
    <property type="entry name" value="ArtM/GltK/GlnP/TcyL/YhdX-like"/>
</dbReference>
<dbReference type="RefSeq" id="WP_070793053.1">
    <property type="nucleotide sequence ID" value="NZ_MKIR01000024.1"/>
</dbReference>
<dbReference type="Proteomes" id="UP000178622">
    <property type="component" value="Unassembled WGS sequence"/>
</dbReference>
<gene>
    <name evidence="11" type="ORF">BG261_07140</name>
</gene>
<keyword evidence="12" id="KW-1185">Reference proteome</keyword>
<dbReference type="Gene3D" id="1.10.3720.10">
    <property type="entry name" value="MetI-like"/>
    <property type="match status" value="1"/>
</dbReference>
<dbReference type="NCBIfam" id="TIGR01726">
    <property type="entry name" value="HEQRo_perm_3TM"/>
    <property type="match status" value="1"/>
</dbReference>
<evidence type="ECO:0000256" key="2">
    <source>
        <dbReference type="ARBA" id="ARBA00010072"/>
    </source>
</evidence>
<keyword evidence="4" id="KW-1003">Cell membrane</keyword>
<dbReference type="STRING" id="1859473.BG261_07140"/>
<evidence type="ECO:0000256" key="1">
    <source>
        <dbReference type="ARBA" id="ARBA00004651"/>
    </source>
</evidence>
<dbReference type="EMBL" id="MKIR01000024">
    <property type="protein sequence ID" value="OFI48661.1"/>
    <property type="molecule type" value="Genomic_DNA"/>
</dbReference>
<feature type="transmembrane region" description="Helical" evidence="9">
    <location>
        <begin position="191"/>
        <end position="212"/>
    </location>
</feature>
<evidence type="ECO:0000313" key="12">
    <source>
        <dbReference type="Proteomes" id="UP000178622"/>
    </source>
</evidence>
<dbReference type="InterPro" id="IPR035906">
    <property type="entry name" value="MetI-like_sf"/>
</dbReference>
<dbReference type="GO" id="GO:0006865">
    <property type="term" value="P:amino acid transport"/>
    <property type="evidence" value="ECO:0007669"/>
    <property type="project" value="UniProtKB-KW"/>
</dbReference>
<proteinExistence type="inferred from homology"/>
<feature type="transmembrane region" description="Helical" evidence="9">
    <location>
        <begin position="65"/>
        <end position="82"/>
    </location>
</feature>
<dbReference type="GO" id="GO:0022857">
    <property type="term" value="F:transmembrane transporter activity"/>
    <property type="evidence" value="ECO:0007669"/>
    <property type="project" value="InterPro"/>
</dbReference>
<reference evidence="12" key="1">
    <citation type="submission" date="2016-09" db="EMBL/GenBank/DDBJ databases">
        <title>Draft genome sequence of a novel species of the family Streptococcaceae isolated from flowers.</title>
        <authorList>
            <person name="Chuah L.-O."/>
            <person name="Yap K.-P."/>
            <person name="Thong K.L."/>
            <person name="Liong M.T."/>
            <person name="Ahmad R."/>
            <person name="Rusul G."/>
        </authorList>
    </citation>
    <scope>NUCLEOTIDE SEQUENCE [LARGE SCALE GENOMIC DNA]</scope>
    <source>
        <strain evidence="12">DF1</strain>
    </source>
</reference>
<keyword evidence="7 9" id="KW-1133">Transmembrane helix</keyword>
<dbReference type="InterPro" id="IPR000515">
    <property type="entry name" value="MetI-like"/>
</dbReference>
<evidence type="ECO:0000256" key="4">
    <source>
        <dbReference type="ARBA" id="ARBA00022475"/>
    </source>
</evidence>
<evidence type="ECO:0000256" key="8">
    <source>
        <dbReference type="ARBA" id="ARBA00023136"/>
    </source>
</evidence>
<name>A0A1E8GK74_9LACT</name>
<keyword evidence="3 9" id="KW-0813">Transport</keyword>
<evidence type="ECO:0000313" key="11">
    <source>
        <dbReference type="EMBL" id="OFI48661.1"/>
    </source>
</evidence>
<evidence type="ECO:0000259" key="10">
    <source>
        <dbReference type="PROSITE" id="PS50928"/>
    </source>
</evidence>
<evidence type="ECO:0000256" key="3">
    <source>
        <dbReference type="ARBA" id="ARBA00022448"/>
    </source>
</evidence>
<dbReference type="SUPFAM" id="SSF161098">
    <property type="entry name" value="MetI-like"/>
    <property type="match status" value="1"/>
</dbReference>
<comment type="caution">
    <text evidence="11">The sequence shown here is derived from an EMBL/GenBank/DDBJ whole genome shotgun (WGS) entry which is preliminary data.</text>
</comment>